<evidence type="ECO:0000313" key="2">
    <source>
        <dbReference type="Proteomes" id="UP001432062"/>
    </source>
</evidence>
<name>A0ABZ1YM70_9NOCA</name>
<keyword evidence="2" id="KW-1185">Reference proteome</keyword>
<sequence length="56" mass="5861">MVNIGDRVLLAAGGVSQFEVLELDGNRAVVESVDKTAPGCYPFSTEAALLVPIDPD</sequence>
<dbReference type="EMBL" id="CP109441">
    <property type="protein sequence ID" value="WUV43390.1"/>
    <property type="molecule type" value="Genomic_DNA"/>
</dbReference>
<dbReference type="Proteomes" id="UP001432062">
    <property type="component" value="Chromosome"/>
</dbReference>
<reference evidence="1" key="1">
    <citation type="submission" date="2022-10" db="EMBL/GenBank/DDBJ databases">
        <title>The complete genomes of actinobacterial strains from the NBC collection.</title>
        <authorList>
            <person name="Joergensen T.S."/>
            <person name="Alvarez Arevalo M."/>
            <person name="Sterndorff E.B."/>
            <person name="Faurdal D."/>
            <person name="Vuksanovic O."/>
            <person name="Mourched A.-S."/>
            <person name="Charusanti P."/>
            <person name="Shaw S."/>
            <person name="Blin K."/>
            <person name="Weber T."/>
        </authorList>
    </citation>
    <scope>NUCLEOTIDE SEQUENCE</scope>
    <source>
        <strain evidence="1">NBC_01482</strain>
    </source>
</reference>
<dbReference type="RefSeq" id="WP_329405860.1">
    <property type="nucleotide sequence ID" value="NZ_CP109441.1"/>
</dbReference>
<accession>A0ABZ1YM70</accession>
<gene>
    <name evidence="1" type="ORF">OG563_29700</name>
</gene>
<protein>
    <recommendedName>
        <fullName evidence="3">DUF1918 domain-containing protein</fullName>
    </recommendedName>
</protein>
<proteinExistence type="predicted"/>
<evidence type="ECO:0008006" key="3">
    <source>
        <dbReference type="Google" id="ProtNLM"/>
    </source>
</evidence>
<organism evidence="1 2">
    <name type="scientific">Nocardia vinacea</name>
    <dbReference type="NCBI Taxonomy" id="96468"/>
    <lineage>
        <taxon>Bacteria</taxon>
        <taxon>Bacillati</taxon>
        <taxon>Actinomycetota</taxon>
        <taxon>Actinomycetes</taxon>
        <taxon>Mycobacteriales</taxon>
        <taxon>Nocardiaceae</taxon>
        <taxon>Nocardia</taxon>
    </lineage>
</organism>
<evidence type="ECO:0000313" key="1">
    <source>
        <dbReference type="EMBL" id="WUV43390.1"/>
    </source>
</evidence>